<gene>
    <name evidence="2" type="ORF">SAMN05216325_10931</name>
</gene>
<dbReference type="Proteomes" id="UP000199459">
    <property type="component" value="Unassembled WGS sequence"/>
</dbReference>
<evidence type="ECO:0000313" key="3">
    <source>
        <dbReference type="Proteomes" id="UP000199459"/>
    </source>
</evidence>
<dbReference type="OrthoDB" id="8545189at2"/>
<feature type="transmembrane region" description="Helical" evidence="1">
    <location>
        <begin position="12"/>
        <end position="45"/>
    </location>
</feature>
<reference evidence="2 3" key="1">
    <citation type="submission" date="2016-10" db="EMBL/GenBank/DDBJ databases">
        <authorList>
            <person name="de Groot N.N."/>
        </authorList>
    </citation>
    <scope>NUCLEOTIDE SEQUENCE [LARGE SCALE GENOMIC DNA]</scope>
    <source>
        <strain evidence="2 3">Nm22</strain>
    </source>
</reference>
<dbReference type="AlphaFoldDB" id="A0A1H8EBE4"/>
<keyword evidence="1" id="KW-1133">Transmembrane helix</keyword>
<accession>A0A1H8EBE4</accession>
<protein>
    <submittedName>
        <fullName evidence="2">Uncharacterized protein</fullName>
    </submittedName>
</protein>
<keyword evidence="1" id="KW-0812">Transmembrane</keyword>
<evidence type="ECO:0000256" key="1">
    <source>
        <dbReference type="SAM" id="Phobius"/>
    </source>
</evidence>
<organism evidence="2 3">
    <name type="scientific">Nitrosomonas marina</name>
    <dbReference type="NCBI Taxonomy" id="917"/>
    <lineage>
        <taxon>Bacteria</taxon>
        <taxon>Pseudomonadati</taxon>
        <taxon>Pseudomonadota</taxon>
        <taxon>Betaproteobacteria</taxon>
        <taxon>Nitrosomonadales</taxon>
        <taxon>Nitrosomonadaceae</taxon>
        <taxon>Nitrosomonas</taxon>
    </lineage>
</organism>
<name>A0A1H8EBE4_9PROT</name>
<proteinExistence type="predicted"/>
<dbReference type="RefSeq" id="WP_090630887.1">
    <property type="nucleotide sequence ID" value="NZ_FOCP01000009.1"/>
</dbReference>
<evidence type="ECO:0000313" key="2">
    <source>
        <dbReference type="EMBL" id="SEN16793.1"/>
    </source>
</evidence>
<dbReference type="EMBL" id="FOCP01000009">
    <property type="protein sequence ID" value="SEN16793.1"/>
    <property type="molecule type" value="Genomic_DNA"/>
</dbReference>
<sequence>MFDKRNQLIFYVNILIIIFGITLIVMSDFMIIGFLFIISAALLIYEQLQQNKGAFSISGLEKILTVKDTCGNKAELVQKQKTTPCHVDNTVFWFKNISPTGSVSGFRINNQSPIEQTKDTNNKYQVCMALPANPKSTNGLDTTLSYTCTGAYSHTDCSLSHVVEDETDHLKLIVELPKGRPISSAQAYCLYNGNKEALLPPVITGETRIETEIKEPRIGAEYLLEWKWPEANIIRKIGCYLS</sequence>
<keyword evidence="1" id="KW-0472">Membrane</keyword>